<dbReference type="AlphaFoldDB" id="A0A5B7GJ96"/>
<keyword evidence="3" id="KW-1185">Reference proteome</keyword>
<feature type="region of interest" description="Disordered" evidence="1">
    <location>
        <begin position="164"/>
        <end position="202"/>
    </location>
</feature>
<feature type="region of interest" description="Disordered" evidence="1">
    <location>
        <begin position="123"/>
        <end position="148"/>
    </location>
</feature>
<feature type="compositionally biased region" description="Basic and acidic residues" evidence="1">
    <location>
        <begin position="185"/>
        <end position="202"/>
    </location>
</feature>
<comment type="caution">
    <text evidence="2">The sequence shown here is derived from an EMBL/GenBank/DDBJ whole genome shotgun (WGS) entry which is preliminary data.</text>
</comment>
<sequence length="259" mass="27003">MLVLAAVKSVAELSLSPTRARGCGGINTCRSCSQPGPALRPRVLPAQPIATSHAVTSPPRQPTRRPAPFQLFLKVAAPVRIAGHCKTSGQREPERSGGEAPVRWSVPASSSAELVLAACCTPGSPPAAPSPDPLPDYPRAAPHPSAAPLPSCLRQAALTSSFNSRRGANPWLSPGEARHYVRSRQGQEGREEPDMPLKQRDRGGGPVPLIFAYRQQSIPGVGGDLSCPVMRVGLPDPPAPLPPNLAPTGCGVTLGTGEM</sequence>
<gene>
    <name evidence="2" type="ORF">E2C01_053036</name>
</gene>
<evidence type="ECO:0000313" key="2">
    <source>
        <dbReference type="EMBL" id="MPC59022.1"/>
    </source>
</evidence>
<accession>A0A5B7GJ96</accession>
<evidence type="ECO:0000256" key="1">
    <source>
        <dbReference type="SAM" id="MobiDB-lite"/>
    </source>
</evidence>
<organism evidence="2 3">
    <name type="scientific">Portunus trituberculatus</name>
    <name type="common">Swimming crab</name>
    <name type="synonym">Neptunus trituberculatus</name>
    <dbReference type="NCBI Taxonomy" id="210409"/>
    <lineage>
        <taxon>Eukaryota</taxon>
        <taxon>Metazoa</taxon>
        <taxon>Ecdysozoa</taxon>
        <taxon>Arthropoda</taxon>
        <taxon>Crustacea</taxon>
        <taxon>Multicrustacea</taxon>
        <taxon>Malacostraca</taxon>
        <taxon>Eumalacostraca</taxon>
        <taxon>Eucarida</taxon>
        <taxon>Decapoda</taxon>
        <taxon>Pleocyemata</taxon>
        <taxon>Brachyura</taxon>
        <taxon>Eubrachyura</taxon>
        <taxon>Portunoidea</taxon>
        <taxon>Portunidae</taxon>
        <taxon>Portuninae</taxon>
        <taxon>Portunus</taxon>
    </lineage>
</organism>
<dbReference type="EMBL" id="VSRR010016187">
    <property type="protein sequence ID" value="MPC59022.1"/>
    <property type="molecule type" value="Genomic_DNA"/>
</dbReference>
<proteinExistence type="predicted"/>
<feature type="compositionally biased region" description="Low complexity" evidence="1">
    <location>
        <begin position="137"/>
        <end position="148"/>
    </location>
</feature>
<protein>
    <submittedName>
        <fullName evidence="2">Uncharacterized protein</fullName>
    </submittedName>
</protein>
<feature type="compositionally biased region" description="Pro residues" evidence="1">
    <location>
        <begin position="123"/>
        <end position="136"/>
    </location>
</feature>
<reference evidence="2 3" key="1">
    <citation type="submission" date="2019-05" db="EMBL/GenBank/DDBJ databases">
        <title>Another draft genome of Portunus trituberculatus and its Hox gene families provides insights of decapod evolution.</title>
        <authorList>
            <person name="Jeong J.-H."/>
            <person name="Song I."/>
            <person name="Kim S."/>
            <person name="Choi T."/>
            <person name="Kim D."/>
            <person name="Ryu S."/>
            <person name="Kim W."/>
        </authorList>
    </citation>
    <scope>NUCLEOTIDE SEQUENCE [LARGE SCALE GENOMIC DNA]</scope>
    <source>
        <tissue evidence="2">Muscle</tissue>
    </source>
</reference>
<name>A0A5B7GJ96_PORTR</name>
<evidence type="ECO:0000313" key="3">
    <source>
        <dbReference type="Proteomes" id="UP000324222"/>
    </source>
</evidence>
<dbReference type="Proteomes" id="UP000324222">
    <property type="component" value="Unassembled WGS sequence"/>
</dbReference>